<proteinExistence type="inferred from homology"/>
<reference evidence="10 11" key="1">
    <citation type="journal article" date="2018" name="Nat. Ecol. Evol.">
        <title>Genomic signatures of mitonuclear coevolution across populations of Tigriopus californicus.</title>
        <authorList>
            <person name="Barreto F.S."/>
            <person name="Watson E.T."/>
            <person name="Lima T.G."/>
            <person name="Willett C.S."/>
            <person name="Edmands S."/>
            <person name="Li W."/>
            <person name="Burton R.S."/>
        </authorList>
    </citation>
    <scope>NUCLEOTIDE SEQUENCE [LARGE SCALE GENOMIC DNA]</scope>
    <source>
        <strain evidence="10 11">San Diego</strain>
    </source>
</reference>
<sequence>MLLNRVLKVSHLRSLVPKLVRTYSTVPVDPPKAIPSVPHDPREPRFLTIYRFPHILKVLTFTRFKIYQTSLTLFIFLPFGALLQYREAIHPLIFQGLLGVSLFSVGVLVLAGERARRIIGGAYFDPETNEVKISHLSFWGSRVDSVFRVQDIQLASDTSQPVDSTLWAVNFNDEAYRQLLISTKYGTIYNARYFNHVFGTELEDTDQGDEIE</sequence>
<dbReference type="OrthoDB" id="6147888at2759"/>
<dbReference type="InterPro" id="IPR026571">
    <property type="entry name" value="Tmem186"/>
</dbReference>
<feature type="transmembrane region" description="Helical" evidence="9">
    <location>
        <begin position="66"/>
        <end position="86"/>
    </location>
</feature>
<accession>A0A553P6Q6</accession>
<evidence type="ECO:0000256" key="7">
    <source>
        <dbReference type="ARBA" id="ARBA00023128"/>
    </source>
</evidence>
<evidence type="ECO:0000256" key="1">
    <source>
        <dbReference type="ARBA" id="ARBA00004448"/>
    </source>
</evidence>
<keyword evidence="8 9" id="KW-0472">Membrane</keyword>
<dbReference type="EMBL" id="VCGU01000007">
    <property type="protein sequence ID" value="TRY73310.1"/>
    <property type="molecule type" value="Genomic_DNA"/>
</dbReference>
<dbReference type="GO" id="GO:0005743">
    <property type="term" value="C:mitochondrial inner membrane"/>
    <property type="evidence" value="ECO:0007669"/>
    <property type="project" value="UniProtKB-SubCell"/>
</dbReference>
<evidence type="ECO:0000256" key="2">
    <source>
        <dbReference type="ARBA" id="ARBA00007020"/>
    </source>
</evidence>
<dbReference type="STRING" id="6832.A0A553P6Q6"/>
<organism evidence="10 11">
    <name type="scientific">Tigriopus californicus</name>
    <name type="common">Marine copepod</name>
    <dbReference type="NCBI Taxonomy" id="6832"/>
    <lineage>
        <taxon>Eukaryota</taxon>
        <taxon>Metazoa</taxon>
        <taxon>Ecdysozoa</taxon>
        <taxon>Arthropoda</taxon>
        <taxon>Crustacea</taxon>
        <taxon>Multicrustacea</taxon>
        <taxon>Hexanauplia</taxon>
        <taxon>Copepoda</taxon>
        <taxon>Harpacticoida</taxon>
        <taxon>Harpacticidae</taxon>
        <taxon>Tigriopus</taxon>
    </lineage>
</organism>
<evidence type="ECO:0000256" key="5">
    <source>
        <dbReference type="ARBA" id="ARBA00022792"/>
    </source>
</evidence>
<evidence type="ECO:0000313" key="10">
    <source>
        <dbReference type="EMBL" id="TRY73310.1"/>
    </source>
</evidence>
<evidence type="ECO:0000256" key="4">
    <source>
        <dbReference type="ARBA" id="ARBA00022692"/>
    </source>
</evidence>
<evidence type="ECO:0000256" key="8">
    <source>
        <dbReference type="ARBA" id="ARBA00023136"/>
    </source>
</evidence>
<keyword evidence="6 9" id="KW-1133">Transmembrane helix</keyword>
<gene>
    <name evidence="10" type="ORF">TCAL_02241</name>
</gene>
<feature type="transmembrane region" description="Helical" evidence="9">
    <location>
        <begin position="92"/>
        <end position="111"/>
    </location>
</feature>
<comment type="subcellular location">
    <subcellularLocation>
        <location evidence="1">Mitochondrion inner membrane</location>
        <topology evidence="1">Multi-pass membrane protein</topology>
    </subcellularLocation>
</comment>
<protein>
    <recommendedName>
        <fullName evidence="3">Transmembrane protein 186</fullName>
    </recommendedName>
</protein>
<keyword evidence="11" id="KW-1185">Reference proteome</keyword>
<dbReference type="OMA" id="WRTVYSM"/>
<evidence type="ECO:0000256" key="9">
    <source>
        <dbReference type="SAM" id="Phobius"/>
    </source>
</evidence>
<comment type="similarity">
    <text evidence="2">Belongs to the TMEM186 family.</text>
</comment>
<dbReference type="AlphaFoldDB" id="A0A553P6Q6"/>
<keyword evidence="4 9" id="KW-0812">Transmembrane</keyword>
<dbReference type="Proteomes" id="UP000318571">
    <property type="component" value="Chromosome 3"/>
</dbReference>
<keyword evidence="7" id="KW-0496">Mitochondrion</keyword>
<comment type="caution">
    <text evidence="10">The sequence shown here is derived from an EMBL/GenBank/DDBJ whole genome shotgun (WGS) entry which is preliminary data.</text>
</comment>
<name>A0A553P6Q6_TIGCA</name>
<dbReference type="PANTHER" id="PTHR13603:SF1">
    <property type="entry name" value="TRANSMEMBRANE PROTEIN 186"/>
    <property type="match status" value="1"/>
</dbReference>
<evidence type="ECO:0000313" key="11">
    <source>
        <dbReference type="Proteomes" id="UP000318571"/>
    </source>
</evidence>
<evidence type="ECO:0000256" key="3">
    <source>
        <dbReference type="ARBA" id="ARBA00014604"/>
    </source>
</evidence>
<keyword evidence="5" id="KW-0999">Mitochondrion inner membrane</keyword>
<evidence type="ECO:0000256" key="6">
    <source>
        <dbReference type="ARBA" id="ARBA00022989"/>
    </source>
</evidence>
<dbReference type="PANTHER" id="PTHR13603">
    <property type="entry name" value="TRANSMEMBRANE PROTEIN 186"/>
    <property type="match status" value="1"/>
</dbReference>